<accession>A0A1A8ITC9</accession>
<sequence length="100" mass="11426">MNLTLCDRQGKTALGVAARANEVIIVDMIIKAERYYAWRQHSYKEHGNRMLLIWLHGEELTQRSPAKELYQALVHTGNGRAADKIRTEDKNISSKSCRVS</sequence>
<dbReference type="AlphaFoldDB" id="A0A1A8ITC9"/>
<reference evidence="1" key="2">
    <citation type="submission" date="2016-06" db="EMBL/GenBank/DDBJ databases">
        <title>The genome of a short-lived fish provides insights into sex chromosome evolution and the genetic control of aging.</title>
        <authorList>
            <person name="Reichwald K."/>
            <person name="Felder M."/>
            <person name="Petzold A."/>
            <person name="Koch P."/>
            <person name="Groth M."/>
            <person name="Platzer M."/>
        </authorList>
    </citation>
    <scope>NUCLEOTIDE SEQUENCE</scope>
    <source>
        <tissue evidence="1">Brain</tissue>
    </source>
</reference>
<evidence type="ECO:0000313" key="1">
    <source>
        <dbReference type="EMBL" id="SBR00607.1"/>
    </source>
</evidence>
<gene>
    <name evidence="1" type="primary">ANKDD1B</name>
</gene>
<name>A0A1A8ITC9_NOTKU</name>
<proteinExistence type="predicted"/>
<reference evidence="1" key="1">
    <citation type="submission" date="2016-05" db="EMBL/GenBank/DDBJ databases">
        <authorList>
            <person name="Lavstsen T."/>
            <person name="Jespersen J.S."/>
        </authorList>
    </citation>
    <scope>NUCLEOTIDE SEQUENCE</scope>
    <source>
        <tissue evidence="1">Brain</tissue>
    </source>
</reference>
<protein>
    <submittedName>
        <fullName evidence="1">Ankyrin repeat and death domain containing 1B</fullName>
    </submittedName>
</protein>
<dbReference type="EMBL" id="HAED01014162">
    <property type="protein sequence ID" value="SBR00607.1"/>
    <property type="molecule type" value="Transcribed_RNA"/>
</dbReference>
<organism evidence="1">
    <name type="scientific">Nothobranchius kuhntae</name>
    <name type="common">Beira killifish</name>
    <dbReference type="NCBI Taxonomy" id="321403"/>
    <lineage>
        <taxon>Eukaryota</taxon>
        <taxon>Metazoa</taxon>
        <taxon>Chordata</taxon>
        <taxon>Craniata</taxon>
        <taxon>Vertebrata</taxon>
        <taxon>Euteleostomi</taxon>
        <taxon>Actinopterygii</taxon>
        <taxon>Neopterygii</taxon>
        <taxon>Teleostei</taxon>
        <taxon>Neoteleostei</taxon>
        <taxon>Acanthomorphata</taxon>
        <taxon>Ovalentaria</taxon>
        <taxon>Atherinomorphae</taxon>
        <taxon>Cyprinodontiformes</taxon>
        <taxon>Nothobranchiidae</taxon>
        <taxon>Nothobranchius</taxon>
    </lineage>
</organism>